<gene>
    <name evidence="2" type="ORF">GCM10023187_31540</name>
</gene>
<evidence type="ECO:0000313" key="3">
    <source>
        <dbReference type="Proteomes" id="UP001500936"/>
    </source>
</evidence>
<evidence type="ECO:0008006" key="4">
    <source>
        <dbReference type="Google" id="ProtNLM"/>
    </source>
</evidence>
<feature type="chain" id="PRO_5046495655" description="Lipoprotein" evidence="1">
    <location>
        <begin position="21"/>
        <end position="270"/>
    </location>
</feature>
<comment type="caution">
    <text evidence="2">The sequence shown here is derived from an EMBL/GenBank/DDBJ whole genome shotgun (WGS) entry which is preliminary data.</text>
</comment>
<sequence>MCKPNLLVSLLLLGSVVLFEGCQSTTDSLTPENSRTDANSRVIANVESIDVKLEGRPCYDGNCGGFEQSVAQTQATFPSYSILYIDPDGGPSEWYYSVTTESTDPYPTATSKNGKATKPSTKTITAGLGNVIVQLSTTAEVQANSECPTFSNVLRAYIIVEEQGQLYKRRIYNTSTEYEGPYFTAMFSNGAVSGSDGKGTQCNATGHFIKFENLPANIVGFTYVLDKRYYVDYSTNTIWIKTGRVGDSGKNVKCYEDTADGGPSCDFWPN</sequence>
<evidence type="ECO:0000313" key="2">
    <source>
        <dbReference type="EMBL" id="GAA4408967.1"/>
    </source>
</evidence>
<accession>A0ABP8KKQ2</accession>
<dbReference type="RefSeq" id="WP_345268775.1">
    <property type="nucleotide sequence ID" value="NZ_BAABHB010000006.1"/>
</dbReference>
<name>A0ABP8KKQ2_9BACT</name>
<protein>
    <recommendedName>
        <fullName evidence="4">Lipoprotein</fullName>
    </recommendedName>
</protein>
<dbReference type="EMBL" id="BAABHB010000006">
    <property type="protein sequence ID" value="GAA4408967.1"/>
    <property type="molecule type" value="Genomic_DNA"/>
</dbReference>
<organism evidence="2 3">
    <name type="scientific">Nibrella viscosa</name>
    <dbReference type="NCBI Taxonomy" id="1084524"/>
    <lineage>
        <taxon>Bacteria</taxon>
        <taxon>Pseudomonadati</taxon>
        <taxon>Bacteroidota</taxon>
        <taxon>Cytophagia</taxon>
        <taxon>Cytophagales</taxon>
        <taxon>Spirosomataceae</taxon>
        <taxon>Nibrella</taxon>
    </lineage>
</organism>
<keyword evidence="3" id="KW-1185">Reference proteome</keyword>
<reference evidence="3" key="1">
    <citation type="journal article" date="2019" name="Int. J. Syst. Evol. Microbiol.">
        <title>The Global Catalogue of Microorganisms (GCM) 10K type strain sequencing project: providing services to taxonomists for standard genome sequencing and annotation.</title>
        <authorList>
            <consortium name="The Broad Institute Genomics Platform"/>
            <consortium name="The Broad Institute Genome Sequencing Center for Infectious Disease"/>
            <person name="Wu L."/>
            <person name="Ma J."/>
        </authorList>
    </citation>
    <scope>NUCLEOTIDE SEQUENCE [LARGE SCALE GENOMIC DNA]</scope>
    <source>
        <strain evidence="3">JCM 17925</strain>
    </source>
</reference>
<keyword evidence="1" id="KW-0732">Signal</keyword>
<proteinExistence type="predicted"/>
<evidence type="ECO:0000256" key="1">
    <source>
        <dbReference type="SAM" id="SignalP"/>
    </source>
</evidence>
<dbReference type="Proteomes" id="UP001500936">
    <property type="component" value="Unassembled WGS sequence"/>
</dbReference>
<feature type="signal peptide" evidence="1">
    <location>
        <begin position="1"/>
        <end position="20"/>
    </location>
</feature>